<accession>A0A1G1XM80</accession>
<dbReference type="EMBL" id="MHHZ01000021">
    <property type="protein sequence ID" value="OGY41193.1"/>
    <property type="molecule type" value="Genomic_DNA"/>
</dbReference>
<dbReference type="Pfam" id="PF11074">
    <property type="entry name" value="DUF2779"/>
    <property type="match status" value="1"/>
</dbReference>
<feature type="domain" description="DUF2779" evidence="1">
    <location>
        <begin position="294"/>
        <end position="419"/>
    </location>
</feature>
<reference evidence="2 3" key="1">
    <citation type="journal article" date="2016" name="Nat. Commun.">
        <title>Thousands of microbial genomes shed light on interconnected biogeochemical processes in an aquifer system.</title>
        <authorList>
            <person name="Anantharaman K."/>
            <person name="Brown C.T."/>
            <person name="Hug L.A."/>
            <person name="Sharon I."/>
            <person name="Castelle C.J."/>
            <person name="Probst A.J."/>
            <person name="Thomas B.C."/>
            <person name="Singh A."/>
            <person name="Wilkins M.J."/>
            <person name="Karaoz U."/>
            <person name="Brodie E.L."/>
            <person name="Williams K.H."/>
            <person name="Hubbard S.S."/>
            <person name="Banfield J.F."/>
        </authorList>
    </citation>
    <scope>NUCLEOTIDE SEQUENCE [LARGE SCALE GENOMIC DNA]</scope>
</reference>
<comment type="caution">
    <text evidence="2">The sequence shown here is derived from an EMBL/GenBank/DDBJ whole genome shotgun (WGS) entry which is preliminary data.</text>
</comment>
<evidence type="ECO:0000259" key="1">
    <source>
        <dbReference type="Pfam" id="PF11074"/>
    </source>
</evidence>
<proteinExistence type="predicted"/>
<protein>
    <recommendedName>
        <fullName evidence="1">DUF2779 domain-containing protein</fullName>
    </recommendedName>
</protein>
<dbReference type="AlphaFoldDB" id="A0A1G1XM80"/>
<dbReference type="InterPro" id="IPR021301">
    <property type="entry name" value="DUF2779"/>
</dbReference>
<sequence length="489" mass="56791">MLTKSAFLKYTQCYRYLWLYKYRKDLLPKEADLNLQKLFAEGYEVKPYAYKLFPVGVSAMADEIKDQIALTKKLVKDGAKTIFQPTVSSYKLFCRGDILSFNAKAKAWDVYEIKSAVSVKDINIIDLAFQKICYESAGLPINKLHLIFVNKEFVRDGEVDPNKLLKIEDLTDQVKELISQVNLDIKLAHKILDLKEEPQIRILKQCSKPYACDFADYCQRDWPEHNIYNIAGGLSEKKLSLLLDQGILDIKDIPDDFLTNHKSIKHHQAVKHNKVYIEPENIKADLSQLEYPLYFFDYETYNSAIPIFDGYHPYQQIPFQYSLHIQDKPNGKLEHYAYLAKDWSDPVPELAKTLKKQIGNKGSVIAWFASFEKGRNKEIAKHYPRLADFFEDINNRMFDPIMIFKNGYYVHKDFHGSASLKSVLPVLVPNLSYKELNIQEGGNASESWRKMIDPKTQAKEKKQIYDDLLKYCQLDTLAMVEIIKFLNKL</sequence>
<name>A0A1G1XM80_9BACT</name>
<evidence type="ECO:0000313" key="3">
    <source>
        <dbReference type="Proteomes" id="UP000176498"/>
    </source>
</evidence>
<evidence type="ECO:0000313" key="2">
    <source>
        <dbReference type="EMBL" id="OGY41193.1"/>
    </source>
</evidence>
<organism evidence="2 3">
    <name type="scientific">Candidatus Buchananbacteria bacterium RBG_13_36_9</name>
    <dbReference type="NCBI Taxonomy" id="1797530"/>
    <lineage>
        <taxon>Bacteria</taxon>
        <taxon>Candidatus Buchananiibacteriota</taxon>
    </lineage>
</organism>
<dbReference type="Proteomes" id="UP000176498">
    <property type="component" value="Unassembled WGS sequence"/>
</dbReference>
<gene>
    <name evidence="2" type="ORF">A2Y82_01985</name>
</gene>